<feature type="domain" description="Carrier" evidence="12">
    <location>
        <begin position="314"/>
        <end position="391"/>
    </location>
</feature>
<protein>
    <submittedName>
        <fullName evidence="15">Polyketide synthase</fullName>
    </submittedName>
</protein>
<proteinExistence type="predicted"/>
<feature type="region of interest" description="N-terminal hotdog fold" evidence="10">
    <location>
        <begin position="1180"/>
        <end position="1307"/>
    </location>
</feature>
<dbReference type="InterPro" id="IPR057326">
    <property type="entry name" value="KR_dom"/>
</dbReference>
<evidence type="ECO:0000313" key="15">
    <source>
        <dbReference type="EMBL" id="KZS43430.1"/>
    </source>
</evidence>
<keyword evidence="7" id="KW-0808">Transferase</keyword>
<feature type="domain" description="Carrier" evidence="12">
    <location>
        <begin position="2400"/>
        <end position="2477"/>
    </location>
</feature>
<evidence type="ECO:0000256" key="4">
    <source>
        <dbReference type="ARBA" id="ARBA00022450"/>
    </source>
</evidence>
<evidence type="ECO:0000259" key="13">
    <source>
        <dbReference type="PROSITE" id="PS52004"/>
    </source>
</evidence>
<dbReference type="PROSITE" id="PS50075">
    <property type="entry name" value="CARRIER"/>
    <property type="match status" value="2"/>
</dbReference>
<dbReference type="InterPro" id="IPR029063">
    <property type="entry name" value="SAM-dependent_MTases_sf"/>
</dbReference>
<comment type="function">
    <text evidence="1">Involved in some intermediate steps for the synthesis of the antibiotic polyketide bacillaene which is involved in secondary metabolism.</text>
</comment>
<evidence type="ECO:0000256" key="5">
    <source>
        <dbReference type="ARBA" id="ARBA00022490"/>
    </source>
</evidence>
<dbReference type="CDD" id="cd00833">
    <property type="entry name" value="PKS"/>
    <property type="match status" value="2"/>
</dbReference>
<evidence type="ECO:0000256" key="7">
    <source>
        <dbReference type="ARBA" id="ARBA00022679"/>
    </source>
</evidence>
<feature type="active site" description="Proton acceptor; for dehydratase activity" evidence="10">
    <location>
        <position position="1209"/>
    </location>
</feature>
<feature type="region of interest" description="C-terminal hotdog fold" evidence="10">
    <location>
        <begin position="129"/>
        <end position="276"/>
    </location>
</feature>
<dbReference type="EMBL" id="LWMH01000002">
    <property type="protein sequence ID" value="KZS43430.1"/>
    <property type="molecule type" value="Genomic_DNA"/>
</dbReference>
<dbReference type="InterPro" id="IPR014031">
    <property type="entry name" value="Ketoacyl_synth_C"/>
</dbReference>
<dbReference type="PANTHER" id="PTHR43775:SF37">
    <property type="entry name" value="SI:DKEY-61P9.11"/>
    <property type="match status" value="1"/>
</dbReference>
<feature type="domain" description="Ketosynthase family 3 (KS3)" evidence="13">
    <location>
        <begin position="2545"/>
        <end position="2962"/>
    </location>
</feature>
<comment type="pathway">
    <text evidence="3">Antibiotic biosynthesis; bacillaene biosynthesis.</text>
</comment>
<dbReference type="Gene3D" id="1.10.1200.10">
    <property type="entry name" value="ACP-like"/>
    <property type="match status" value="2"/>
</dbReference>
<feature type="region of interest" description="Disordered" evidence="11">
    <location>
        <begin position="280"/>
        <end position="302"/>
    </location>
</feature>
<dbReference type="Gene3D" id="3.40.47.10">
    <property type="match status" value="2"/>
</dbReference>
<dbReference type="Pfam" id="PF21089">
    <property type="entry name" value="PKS_DH_N"/>
    <property type="match status" value="3"/>
</dbReference>
<evidence type="ECO:0000256" key="1">
    <source>
        <dbReference type="ARBA" id="ARBA00003299"/>
    </source>
</evidence>
<dbReference type="SUPFAM" id="SSF47336">
    <property type="entry name" value="ACP-like"/>
    <property type="match status" value="3"/>
</dbReference>
<comment type="caution">
    <text evidence="15">The sequence shown here is derived from an EMBL/GenBank/DDBJ whole genome shotgun (WGS) entry which is preliminary data.</text>
</comment>
<gene>
    <name evidence="15" type="ORF">AWU65_25315</name>
</gene>
<dbReference type="CDD" id="cd08953">
    <property type="entry name" value="KR_2_SDR_x"/>
    <property type="match status" value="1"/>
</dbReference>
<keyword evidence="8" id="KW-0677">Repeat</keyword>
<feature type="active site" description="Proton donor; for dehydratase activity" evidence="10">
    <location>
        <position position="1385"/>
    </location>
</feature>
<dbReference type="PROSITE" id="PS52004">
    <property type="entry name" value="KS3_2"/>
    <property type="match status" value="2"/>
</dbReference>
<comment type="caution">
    <text evidence="10">Lacks conserved residue(s) required for the propagation of feature annotation.</text>
</comment>
<dbReference type="Gene3D" id="3.40.50.720">
    <property type="entry name" value="NAD(P)-binding Rossmann-like Domain"/>
    <property type="match status" value="1"/>
</dbReference>
<dbReference type="Pfam" id="PF08242">
    <property type="entry name" value="Methyltransf_12"/>
    <property type="match status" value="1"/>
</dbReference>
<evidence type="ECO:0000259" key="14">
    <source>
        <dbReference type="PROSITE" id="PS52019"/>
    </source>
</evidence>
<dbReference type="OrthoDB" id="2897140at2"/>
<evidence type="ECO:0000256" key="3">
    <source>
        <dbReference type="ARBA" id="ARBA00004789"/>
    </source>
</evidence>
<keyword evidence="5" id="KW-0963">Cytoplasm</keyword>
<keyword evidence="16" id="KW-1185">Reference proteome</keyword>
<dbReference type="InterPro" id="IPR009081">
    <property type="entry name" value="PP-bd_ACP"/>
</dbReference>
<dbReference type="Pfam" id="PF22621">
    <property type="entry name" value="CurL-like_PKS_C"/>
    <property type="match status" value="1"/>
</dbReference>
<evidence type="ECO:0000313" key="16">
    <source>
        <dbReference type="Proteomes" id="UP000076796"/>
    </source>
</evidence>
<dbReference type="SUPFAM" id="SSF51735">
    <property type="entry name" value="NAD(P)-binding Rossmann-fold domains"/>
    <property type="match status" value="2"/>
</dbReference>
<dbReference type="InterPro" id="IPR013217">
    <property type="entry name" value="Methyltransf_12"/>
</dbReference>
<comment type="subcellular location">
    <subcellularLocation>
        <location evidence="2">Cytoplasm</location>
    </subcellularLocation>
</comment>
<dbReference type="SMART" id="SM00823">
    <property type="entry name" value="PKS_PP"/>
    <property type="match status" value="3"/>
</dbReference>
<dbReference type="SMART" id="SM01294">
    <property type="entry name" value="PKS_PP_betabranch"/>
    <property type="match status" value="2"/>
</dbReference>
<dbReference type="InterPro" id="IPR020841">
    <property type="entry name" value="PKS_Beta-ketoAc_synthase_dom"/>
</dbReference>
<dbReference type="Gene3D" id="1.10.1240.100">
    <property type="match status" value="1"/>
</dbReference>
<dbReference type="InterPro" id="IPR036736">
    <property type="entry name" value="ACP-like_sf"/>
</dbReference>
<feature type="domain" description="PKS/mFAS DH" evidence="14">
    <location>
        <begin position="3153"/>
        <end position="3445"/>
    </location>
</feature>
<dbReference type="PROSITE" id="PS52019">
    <property type="entry name" value="PKS_MFAS_DH"/>
    <property type="match status" value="3"/>
</dbReference>
<evidence type="ECO:0000259" key="12">
    <source>
        <dbReference type="PROSITE" id="PS50075"/>
    </source>
</evidence>
<dbReference type="GO" id="GO:0004315">
    <property type="term" value="F:3-oxoacyl-[acyl-carrier-protein] synthase activity"/>
    <property type="evidence" value="ECO:0007669"/>
    <property type="project" value="InterPro"/>
</dbReference>
<dbReference type="GO" id="GO:0071770">
    <property type="term" value="P:DIM/DIP cell wall layer assembly"/>
    <property type="evidence" value="ECO:0007669"/>
    <property type="project" value="TreeGrafter"/>
</dbReference>
<feature type="active site" description="Proton donor; for dehydratase activity" evidence="10">
    <location>
        <position position="190"/>
    </location>
</feature>
<feature type="domain" description="PKS/mFAS DH" evidence="14">
    <location>
        <begin position="1"/>
        <end position="276"/>
    </location>
</feature>
<dbReference type="GeneID" id="97555087"/>
<accession>A0A163DU34</accession>
<dbReference type="InterPro" id="IPR014030">
    <property type="entry name" value="Ketoacyl_synth_N"/>
</dbReference>
<dbReference type="Gene3D" id="3.30.70.3290">
    <property type="match status" value="1"/>
</dbReference>
<keyword evidence="4" id="KW-0596">Phosphopantetheine</keyword>
<dbReference type="GO" id="GO:0004312">
    <property type="term" value="F:fatty acid synthase activity"/>
    <property type="evidence" value="ECO:0007669"/>
    <property type="project" value="TreeGrafter"/>
</dbReference>
<dbReference type="Pfam" id="PF02801">
    <property type="entry name" value="Ketoacyl-synt_C"/>
    <property type="match status" value="2"/>
</dbReference>
<dbReference type="InterPro" id="IPR013968">
    <property type="entry name" value="PKS_KR"/>
</dbReference>
<feature type="region of interest" description="C-terminal hotdog fold" evidence="10">
    <location>
        <begin position="1321"/>
        <end position="1479"/>
    </location>
</feature>
<dbReference type="Pfam" id="PF22336">
    <property type="entry name" value="RhiE-like_linker"/>
    <property type="match status" value="1"/>
</dbReference>
<keyword evidence="9" id="KW-0511">Multifunctional enzyme</keyword>
<dbReference type="SUPFAM" id="SSF53335">
    <property type="entry name" value="S-adenosyl-L-methionine-dependent methyltransferases"/>
    <property type="match status" value="1"/>
</dbReference>
<dbReference type="SMART" id="SM00825">
    <property type="entry name" value="PKS_KS"/>
    <property type="match status" value="2"/>
</dbReference>
<sequence length="3458" mass="383519">MYEQFNLSAKNPIISNHKVYGQELLPGLAYIDLIYQAYKKNHYSFDRLELRNLSIFKPLATVPGCSVRLGVHCNETSAGSWKIRLEGRNQRDGILEPEKTLYATAEMSLIEPVSYDETLDVSSVKRSAIRELGIYDLYEEYQSQELVHTGFMKAEGQVYELEAAVILDLSIGPDAQSSSQEFLFHPALIDGSGVGAGRMFAPATEQEQRLFLPLSYAAFHASEPLQQRCITRVQKSSVIHKNELMFWTMEFFNRDGKKVGELRNFAGKLVREAGLINPERKLSSPSSPWQEPISGAPATSDKITLDTGAAGDAAPVISIERFLRQLMADVLNSSTEDIHPESGYYEMGLDSPGLLGIVRSIESRIKTSLSPTLLFEYTTIAELSAYLEEHYASQFKQIEAASEQSVSRSPSHPGFDDLPKPLAPTALSSTPKERTAADDDIAIIGMSGRYPQARNLQEFWTNLQEGKDCISEIPESRWDRKRLAGIKSPGGKEMSKWGGFIEDPDCFDPKFFRISPREAETMDPQERLFLETCWEAIEDAGYTPKSLVTPRGKNKRRNVGVFAGVMHKDYSLVGAEALSQGEAFPLSLNAGPIANRVSYFCNFHGPSMTVDTLCSSSLTAVHLAMESIKRGESEVALAGGVNLSLHPAKYMTYGMWGMHSSDGYCHTFGEGGDGYVSAEGVASVLLKPLNKAIEDNDRIYATIKGSAINHVGTVSGIMVPGPVAQGEAIADCLKQSGINPRTIRYVEAHGTGTSLGDPIEIEGLMKAFGSYTQDRQFCSIGSVKSNIGHAESAAGVIGLQKAALQIYHKTLVPSLHAEELNPYIDFEQSPFYVQRVTEEWQPSVMMEDGRQVRYPRRAALSSFGATGSNAHVILEEYIDTQIRGVARTKREQDRPVLVPLSAKNNERLKSYAVELLKHLQGLPIREKVLDIEHTESQLAGFLEERIRGILAAIIHVDGELIEASVPWSEYGVEPVHIRQLKDKILEEFAVEMDDREWVQSCTIASVAAHLLDEHPEQSEVAAHDETIAQEEWDREQDHNVTSIEDVAFTLQVGREAMEVRVAFVVREISELIEGLQAFLQNKDVLEHGYKGTIKPDKDTVSLSSAREANEESLSQWIHEGRMEHLAEWWVKGIEIDWNLLYGDNNRASRISLPTYPFARERYWIPVTGKPIAPAAEVGIHPLLHKNTSDFMEQRFSSRFTGHEFFLSDHVVKKQKILPGVAYLEMARMAVLQSLGKLPDHQTVIRLKNVVWIRPISVEGEPAIVNIRLLPEEHGGIGYEIYSTPRGDTGTEFIVHSKGHAELVRPGTQVVLNIDELKKQCGEQSIPASRFYEVFNAMGMDYGAAHRGIEEAYKEEGSGQILAKLSIPSIVTSTLNEYVLHPSLMDSALQATIGFLMSSEGEGRIPDSVKPVMPFALQELDILGDCTPNMWAWIRSSDQYAAATIGKTQKLDIDLCDEQGRIRVRMRGFSTRVLEGESQANSQSNAIRQESYAQPPVGNIHLVPVWDAVLPDKGERLPQALARVLVVGGKENRSTIQQIYPQMQFIDITSQDTITGIAAQMEARGLIDHVIWMAPSEHSLEPTAGDEWIAGQESGVKPLFRTIKSLIRLGYSTRSLEWTVITFNTQSVHGSDTINPAHASIHGLVGSMAKEYPNWNIRIVDLEAGCDWPVTDLLALPADRRGHPWAYRNQEWYRQHLVPMNPPPMVESSFKVGGVYIVIGGAGGIGKAWSEYMVRTYKANVVWIGRRPMDDQIQSDLDRISQFGPKPVYIAADATHLKELRGAYTAIKTKFPGINGIVHSAMVLSDCSLADMEEEQFQAGLSAKIDVSVRMAQVFREEPLDFVLFFSSLIALIKNPRQSSYASGCTFKDAFAHRLASEWPCKVKVMNWGYWSSADAAASEDVQQLSRIGLGLITPEDGMKAVEQLVSNPIHQMAMITTNKPLLVEGMNPKERFDIRPDNVPPTIHSINLKGDSAAAGYQAPSLNEGQGLNKEMIDLLSRMLLSELTAMGLLKSGIKAASDGNARKGLAPMYERWLEESHRVLVQNQFLYQDGETYQTMKSVTVNRDSMWKEWELRKKEWLADPSLKAWMTLTEAVLRALPDILTGQRLATDILFPNSSMSMVEGIYKNNPVADYFNEALADALIAYVEDRIKADPSTKLRLIEIGAGTGGTSSMLFHKLKPYRDHIEEYCYTDISKAFLLFAEKEYGPEHAYLTYKIFNVDAPASGPNAPAGAFDIAIATNVLHATRNIRHTLRNAKAVLKKNGIILINELSDNRLFTHLTFGLLEGWWLYEDAALRIPGSPGLYPATWKAVLESEGYEGVFFPAQEAHDWGQQIIAAGSNGVVRQKIALQDASPKAEVRSMSKLNRIDTTTTLQPTIIAEKRHEKNIAAAQTTRAVTEQMLEDHVKETIIEKLSEALKVSRNEIELEDSFADYGLDSIIGVHLVQVLNQALNIELDTTSLFDYSSVKQLTAYILSDHRDAVASEFGQNLKDEAVVVEAKPGESDIEDASAPRSYFGRFMDAAPLPDSQMANLEQQGVALKTSMQKEPIAIIGMSGKYAQSANVDELWTHLSNGAELIGESPRWDLSAYYPEDAEYCDRGGFVENIDQFDPSFFNINGLEANYMDPQQRLFMEECWKALEDSGYAGSRIQGRQCGVYVGCLGGAGDYHQLSGDDAPAQAFWGIAGSVIPARIAYYLDLKGPAIAIDTACSSSLVAVHIACQGLWAGETEMALAGGVFIQSTPWYYLSTNKAGMLSATGHSYTFDDRADGFVPGEGAGVLVLKRLSEAMDDGDHIYGVIRGSGMNQDGTTNGITAPSAISQESLERSVYDAFHIDPSGIQVVEAHGTGTKLGDPIEYQALTRAFRKYTDNKEYCAIGSIKTNIGHAAHAAGVAGIIKILLSMKHQQIPPTLNFKSGNSNIQFKDSPFYVNTTLRDWETGSNDRRRAAVSSFGFSGTNAHIVIEEAPEPAGSHSVKPGYLLALSARTPEQLRQQADQLIEYCERNQQADCGNLSYTLLAGRKHFNHRLACIVRSVDELISYLSKWLARSKVPQVYVSERNENDRREQPSLKRYGNQCIEECHAADPNGYVERLSTIAELYVQGYALSYEALFSGERYRILSLPTYPFATERYWVPDKKNKRLSSHDTASPGQAMLHPLLHRNTSDLSGVRYSTTFKGSEPYLAYGNVNGTKTIPGLTYLEMARKAAEMSAGAFIGPHEGIQIKDMVWSSPVELGMEGLEIHIDVFPDDEGISFEIYSSSGLSSPEPVIHNQGSVSSYPVPGAETIDLNLVREQCNVKYFSKEDWYKAYDQAEAVYSPEHRVVDELFVGQNEVLAKLSLHATWTDSSNPFILHPCITDAALQAAIGLLADRDPRMSSDVIQSMLPLYLQEMQMIGEPTPQVWIHVRKSEHRVQGNKDIQVDMDLYDQHGKVYARLKGLTVRFTESKDKYTVGHDMVGGGLKL</sequence>
<dbReference type="InterPro" id="IPR050091">
    <property type="entry name" value="PKS_NRPS_Biosynth_Enz"/>
</dbReference>
<dbReference type="GO" id="GO:0031177">
    <property type="term" value="F:phosphopantetheine binding"/>
    <property type="evidence" value="ECO:0007669"/>
    <property type="project" value="InterPro"/>
</dbReference>
<dbReference type="FunFam" id="3.40.47.10:FF:000019">
    <property type="entry name" value="Polyketide synthase type I"/>
    <property type="match status" value="2"/>
</dbReference>
<dbReference type="RefSeq" id="WP_063479883.1">
    <property type="nucleotide sequence ID" value="NZ_CP147845.1"/>
</dbReference>
<feature type="region of interest" description="C-terminal hotdog fold" evidence="10">
    <location>
        <begin position="3292"/>
        <end position="3445"/>
    </location>
</feature>
<dbReference type="SMART" id="SM00822">
    <property type="entry name" value="PKS_KR"/>
    <property type="match status" value="1"/>
</dbReference>
<dbReference type="InterPro" id="IPR049900">
    <property type="entry name" value="PKS_mFAS_DH"/>
</dbReference>
<reference evidence="15" key="1">
    <citation type="journal article" date="2016" name="Genome Announc.">
        <title>Draft genomes of two strains of Paenibacillus glucanolyticus with capability to degrade lignocellulose.</title>
        <authorList>
            <person name="Mathews S.L."/>
            <person name="Pawlak J."/>
            <person name="Grunden A.M."/>
        </authorList>
    </citation>
    <scope>NUCLEOTIDE SEQUENCE [LARGE SCALE GENOMIC DNA]</scope>
    <source>
        <strain evidence="15">SLM1</strain>
    </source>
</reference>
<keyword evidence="6" id="KW-0597">Phosphoprotein</keyword>
<dbReference type="Pfam" id="PF00109">
    <property type="entry name" value="ketoacyl-synt"/>
    <property type="match status" value="2"/>
</dbReference>
<dbReference type="CDD" id="cd02440">
    <property type="entry name" value="AdoMet_MTases"/>
    <property type="match status" value="1"/>
</dbReference>
<feature type="domain" description="Ketosynthase family 3 (KS3)" evidence="13">
    <location>
        <begin position="438"/>
        <end position="876"/>
    </location>
</feature>
<evidence type="ECO:0000256" key="11">
    <source>
        <dbReference type="SAM" id="MobiDB-lite"/>
    </source>
</evidence>
<dbReference type="InterPro" id="IPR049551">
    <property type="entry name" value="PKS_DH_C"/>
</dbReference>
<name>A0A163DU34_9BACL</name>
<dbReference type="GO" id="GO:0005886">
    <property type="term" value="C:plasma membrane"/>
    <property type="evidence" value="ECO:0007669"/>
    <property type="project" value="TreeGrafter"/>
</dbReference>
<dbReference type="GO" id="GO:0006633">
    <property type="term" value="P:fatty acid biosynthetic process"/>
    <property type="evidence" value="ECO:0007669"/>
    <property type="project" value="InterPro"/>
</dbReference>
<dbReference type="PANTHER" id="PTHR43775">
    <property type="entry name" value="FATTY ACID SYNTHASE"/>
    <property type="match status" value="1"/>
</dbReference>
<dbReference type="InterPro" id="IPR020806">
    <property type="entry name" value="PKS_PP-bd"/>
</dbReference>
<dbReference type="SMART" id="SM00826">
    <property type="entry name" value="PKS_DH"/>
    <property type="match status" value="1"/>
</dbReference>
<dbReference type="InterPro" id="IPR016039">
    <property type="entry name" value="Thiolase-like"/>
</dbReference>
<feature type="region of interest" description="N-terminal hotdog fold" evidence="10">
    <location>
        <begin position="3153"/>
        <end position="3278"/>
    </location>
</feature>
<dbReference type="Pfam" id="PF14765">
    <property type="entry name" value="PS-DH"/>
    <property type="match status" value="2"/>
</dbReference>
<dbReference type="InterPro" id="IPR018201">
    <property type="entry name" value="Ketoacyl_synth_AS"/>
</dbReference>
<dbReference type="PROSITE" id="PS00606">
    <property type="entry name" value="KS3_1"/>
    <property type="match status" value="1"/>
</dbReference>
<dbReference type="InterPro" id="IPR020807">
    <property type="entry name" value="PKS_DH"/>
</dbReference>
<dbReference type="SUPFAM" id="SSF53901">
    <property type="entry name" value="Thiolase-like"/>
    <property type="match status" value="2"/>
</dbReference>
<dbReference type="Gene3D" id="3.40.50.150">
    <property type="entry name" value="Vaccinia Virus protein VP39"/>
    <property type="match status" value="1"/>
</dbReference>
<dbReference type="Proteomes" id="UP000076796">
    <property type="component" value="Unassembled WGS sequence"/>
</dbReference>
<evidence type="ECO:0000256" key="6">
    <source>
        <dbReference type="ARBA" id="ARBA00022553"/>
    </source>
</evidence>
<dbReference type="InterPro" id="IPR049552">
    <property type="entry name" value="PKS_DH_N"/>
</dbReference>
<dbReference type="InterPro" id="IPR042104">
    <property type="entry name" value="PKS_dehydratase_sf"/>
</dbReference>
<evidence type="ECO:0000256" key="8">
    <source>
        <dbReference type="ARBA" id="ARBA00022737"/>
    </source>
</evidence>
<dbReference type="GO" id="GO:0005737">
    <property type="term" value="C:cytoplasm"/>
    <property type="evidence" value="ECO:0007669"/>
    <property type="project" value="UniProtKB-SubCell"/>
</dbReference>
<dbReference type="STRING" id="59843.A3958_23945"/>
<dbReference type="Pfam" id="PF00550">
    <property type="entry name" value="PP-binding"/>
    <property type="match status" value="2"/>
</dbReference>
<dbReference type="Pfam" id="PF08659">
    <property type="entry name" value="KR"/>
    <property type="match status" value="1"/>
</dbReference>
<dbReference type="InterPro" id="IPR036291">
    <property type="entry name" value="NAD(P)-bd_dom_sf"/>
</dbReference>
<feature type="active site" description="Proton acceptor; for dehydratase activity" evidence="10">
    <location>
        <position position="17"/>
    </location>
</feature>
<evidence type="ECO:0000256" key="10">
    <source>
        <dbReference type="PROSITE-ProRule" id="PRU01363"/>
    </source>
</evidence>
<feature type="region of interest" description="N-terminal hotdog fold" evidence="10">
    <location>
        <begin position="1"/>
        <end position="114"/>
    </location>
</feature>
<organism evidence="15 16">
    <name type="scientific">Paenibacillus glucanolyticus</name>
    <dbReference type="NCBI Taxonomy" id="59843"/>
    <lineage>
        <taxon>Bacteria</taxon>
        <taxon>Bacillati</taxon>
        <taxon>Bacillota</taxon>
        <taxon>Bacilli</taxon>
        <taxon>Bacillales</taxon>
        <taxon>Paenibacillaceae</taxon>
        <taxon>Paenibacillus</taxon>
    </lineage>
</organism>
<dbReference type="InterPro" id="IPR054514">
    <property type="entry name" value="RhiE-like_linker"/>
</dbReference>
<feature type="domain" description="PKS/mFAS DH" evidence="14">
    <location>
        <begin position="1180"/>
        <end position="1479"/>
    </location>
</feature>
<feature type="region of interest" description="Disordered" evidence="11">
    <location>
        <begin position="402"/>
        <end position="440"/>
    </location>
</feature>
<evidence type="ECO:0000256" key="9">
    <source>
        <dbReference type="ARBA" id="ARBA00023268"/>
    </source>
</evidence>
<dbReference type="Gene3D" id="3.10.129.110">
    <property type="entry name" value="Polyketide synthase dehydratase"/>
    <property type="match status" value="3"/>
</dbReference>
<evidence type="ECO:0000256" key="2">
    <source>
        <dbReference type="ARBA" id="ARBA00004496"/>
    </source>
</evidence>